<dbReference type="EMBL" id="BDCO01000002">
    <property type="protein sequence ID" value="GAT32850.1"/>
    <property type="molecule type" value="Genomic_DNA"/>
</dbReference>
<feature type="chain" id="PRO_5007524448" evidence="1">
    <location>
        <begin position="24"/>
        <end position="249"/>
    </location>
</feature>
<dbReference type="NCBIfam" id="TIGR02595">
    <property type="entry name" value="PEP_CTERM"/>
    <property type="match status" value="1"/>
</dbReference>
<evidence type="ECO:0000259" key="2">
    <source>
        <dbReference type="Pfam" id="PF07589"/>
    </source>
</evidence>
<evidence type="ECO:0000313" key="4">
    <source>
        <dbReference type="Proteomes" id="UP000076023"/>
    </source>
</evidence>
<accession>A0A146G5H5</accession>
<keyword evidence="1" id="KW-0732">Signal</keyword>
<feature type="domain" description="Ice-binding protein C-terminal" evidence="2">
    <location>
        <begin position="219"/>
        <end position="243"/>
    </location>
</feature>
<evidence type="ECO:0000256" key="1">
    <source>
        <dbReference type="SAM" id="SignalP"/>
    </source>
</evidence>
<gene>
    <name evidence="3" type="ORF">TSACC_21252</name>
</gene>
<evidence type="ECO:0000313" key="3">
    <source>
        <dbReference type="EMBL" id="GAT32850.1"/>
    </source>
</evidence>
<name>A0A146G5H5_TERSA</name>
<dbReference type="OrthoDB" id="8703032at2"/>
<dbReference type="Proteomes" id="UP000076023">
    <property type="component" value="Unassembled WGS sequence"/>
</dbReference>
<keyword evidence="4" id="KW-1185">Reference proteome</keyword>
<sequence>MKLSFRSLLIAGACLAASGVSHATSVGYTDYSSLLGSNASWSLWDVFPGGGVVFGSTVAASFSSRSDDLGTSNAVLSASFSGGNPGALLLADAAGTANSQLYTGGATTSFTVSAITTGTLSTFVLQVKQNAANPSGGTDTSGLTSYFTPTLNGVAFTNATVGSAFADPTSASTSDWVITTWSWSGLDISEGELITLSFGGAFAHKSLDGVRIDADAGLAVPEPSTYALIGLGLGAVIWMARRRSTVAVS</sequence>
<protein>
    <submittedName>
        <fullName evidence="3">PEP-CTERM protein-sorting domain-containing protein</fullName>
    </submittedName>
</protein>
<feature type="signal peptide" evidence="1">
    <location>
        <begin position="1"/>
        <end position="23"/>
    </location>
</feature>
<proteinExistence type="predicted"/>
<dbReference type="Pfam" id="PF07589">
    <property type="entry name" value="PEP-CTERM"/>
    <property type="match status" value="1"/>
</dbReference>
<dbReference type="STRING" id="690879.TSACC_21252"/>
<dbReference type="RefSeq" id="WP_075078655.1">
    <property type="nucleotide sequence ID" value="NZ_BDCO01000002.1"/>
</dbReference>
<reference evidence="4" key="1">
    <citation type="journal article" date="2017" name="Genome Announc.">
        <title>Draft Genome Sequence of Terrimicrobium sacchariphilum NM-5T, a Facultative Anaerobic Soil Bacterium of the Class Spartobacteria.</title>
        <authorList>
            <person name="Qiu Y.L."/>
            <person name="Tourlousse D.M."/>
            <person name="Matsuura N."/>
            <person name="Ohashi A."/>
            <person name="Sekiguchi Y."/>
        </authorList>
    </citation>
    <scope>NUCLEOTIDE SEQUENCE [LARGE SCALE GENOMIC DNA]</scope>
    <source>
        <strain evidence="4">NM-5</strain>
    </source>
</reference>
<comment type="caution">
    <text evidence="3">The sequence shown here is derived from an EMBL/GenBank/DDBJ whole genome shotgun (WGS) entry which is preliminary data.</text>
</comment>
<dbReference type="InParanoid" id="A0A146G5H5"/>
<organism evidence="3 4">
    <name type="scientific">Terrimicrobium sacchariphilum</name>
    <dbReference type="NCBI Taxonomy" id="690879"/>
    <lineage>
        <taxon>Bacteria</taxon>
        <taxon>Pseudomonadati</taxon>
        <taxon>Verrucomicrobiota</taxon>
        <taxon>Terrimicrobiia</taxon>
        <taxon>Terrimicrobiales</taxon>
        <taxon>Terrimicrobiaceae</taxon>
        <taxon>Terrimicrobium</taxon>
    </lineage>
</organism>
<dbReference type="InterPro" id="IPR013424">
    <property type="entry name" value="Ice-binding_C"/>
</dbReference>
<dbReference type="AlphaFoldDB" id="A0A146G5H5"/>